<reference evidence="3" key="1">
    <citation type="journal article" date="2014" name="Int. J. Syst. Evol. Microbiol.">
        <title>Complete genome sequence of Corynebacterium casei LMG S-19264T (=DSM 44701T), isolated from a smear-ripened cheese.</title>
        <authorList>
            <consortium name="US DOE Joint Genome Institute (JGI-PGF)"/>
            <person name="Walter F."/>
            <person name="Albersmeier A."/>
            <person name="Kalinowski J."/>
            <person name="Ruckert C."/>
        </authorList>
    </citation>
    <scope>NUCLEOTIDE SEQUENCE</scope>
    <source>
        <strain evidence="3">JCM 30804</strain>
    </source>
</reference>
<dbReference type="InterPro" id="IPR003509">
    <property type="entry name" value="UPF0102_YraN-like"/>
</dbReference>
<dbReference type="AlphaFoldDB" id="A0A917K0V4"/>
<accession>A0A917K0V4</accession>
<dbReference type="CDD" id="cd20736">
    <property type="entry name" value="PoNe_Nuclease"/>
    <property type="match status" value="1"/>
</dbReference>
<comment type="caution">
    <text evidence="3">The sequence shown here is derived from an EMBL/GenBank/DDBJ whole genome shotgun (WGS) entry which is preliminary data.</text>
</comment>
<sequence>MNGISGQQGEALAKSYLIQQGLSFIAQNVRYSFGEIDLVMLDGEQMVFVEVKYRRSTQFGGALQALSAKQMKRIRQAAAHYQQLNHINQPVRLDVIAIDGTEIHWLPNAF</sequence>
<dbReference type="GO" id="GO:0003676">
    <property type="term" value="F:nucleic acid binding"/>
    <property type="evidence" value="ECO:0007669"/>
    <property type="project" value="InterPro"/>
</dbReference>
<evidence type="ECO:0000313" key="3">
    <source>
        <dbReference type="EMBL" id="GGI92584.1"/>
    </source>
</evidence>
<dbReference type="SUPFAM" id="SSF52980">
    <property type="entry name" value="Restriction endonuclease-like"/>
    <property type="match status" value="1"/>
</dbReference>
<name>A0A917K0V4_9GAMM</name>
<protein>
    <recommendedName>
        <fullName evidence="2">UPF0102 protein GCM10009332_32320</fullName>
    </recommendedName>
</protein>
<dbReference type="PANTHER" id="PTHR34039:SF1">
    <property type="entry name" value="UPF0102 PROTEIN YRAN"/>
    <property type="match status" value="1"/>
</dbReference>
<proteinExistence type="inferred from homology"/>
<evidence type="ECO:0000313" key="4">
    <source>
        <dbReference type="Proteomes" id="UP000613743"/>
    </source>
</evidence>
<dbReference type="Proteomes" id="UP000613743">
    <property type="component" value="Unassembled WGS sequence"/>
</dbReference>
<dbReference type="NCBIfam" id="NF009150">
    <property type="entry name" value="PRK12497.1-3"/>
    <property type="match status" value="1"/>
</dbReference>
<gene>
    <name evidence="3" type="ORF">GCM10009332_32320</name>
</gene>
<dbReference type="Gene3D" id="3.40.1350.10">
    <property type="match status" value="1"/>
</dbReference>
<organism evidence="3 4">
    <name type="scientific">Shewanella gelidii</name>
    <dbReference type="NCBI Taxonomy" id="1642821"/>
    <lineage>
        <taxon>Bacteria</taxon>
        <taxon>Pseudomonadati</taxon>
        <taxon>Pseudomonadota</taxon>
        <taxon>Gammaproteobacteria</taxon>
        <taxon>Alteromonadales</taxon>
        <taxon>Shewanellaceae</taxon>
        <taxon>Shewanella</taxon>
    </lineage>
</organism>
<comment type="similarity">
    <text evidence="1 2">Belongs to the UPF0102 family.</text>
</comment>
<reference evidence="3" key="2">
    <citation type="submission" date="2020-09" db="EMBL/GenBank/DDBJ databases">
        <authorList>
            <person name="Sun Q."/>
            <person name="Ohkuma M."/>
        </authorList>
    </citation>
    <scope>NUCLEOTIDE SEQUENCE</scope>
    <source>
        <strain evidence="3">JCM 30804</strain>
    </source>
</reference>
<keyword evidence="4" id="KW-1185">Reference proteome</keyword>
<dbReference type="EMBL" id="BMPZ01000014">
    <property type="protein sequence ID" value="GGI92584.1"/>
    <property type="molecule type" value="Genomic_DNA"/>
</dbReference>
<evidence type="ECO:0000256" key="2">
    <source>
        <dbReference type="HAMAP-Rule" id="MF_00048"/>
    </source>
</evidence>
<dbReference type="NCBIfam" id="TIGR00252">
    <property type="entry name" value="YraN family protein"/>
    <property type="match status" value="1"/>
</dbReference>
<dbReference type="HAMAP" id="MF_00048">
    <property type="entry name" value="UPF0102"/>
    <property type="match status" value="1"/>
</dbReference>
<dbReference type="InterPro" id="IPR011856">
    <property type="entry name" value="tRNA_endonuc-like_dom_sf"/>
</dbReference>
<dbReference type="RefSeq" id="WP_188922898.1">
    <property type="nucleotide sequence ID" value="NZ_BMPZ01000014.1"/>
</dbReference>
<dbReference type="PANTHER" id="PTHR34039">
    <property type="entry name" value="UPF0102 PROTEIN YRAN"/>
    <property type="match status" value="1"/>
</dbReference>
<dbReference type="InterPro" id="IPR011335">
    <property type="entry name" value="Restrct_endonuc-II-like"/>
</dbReference>
<dbReference type="Pfam" id="PF02021">
    <property type="entry name" value="UPF0102"/>
    <property type="match status" value="1"/>
</dbReference>
<evidence type="ECO:0000256" key="1">
    <source>
        <dbReference type="ARBA" id="ARBA00006738"/>
    </source>
</evidence>